<dbReference type="Proteomes" id="UP001500979">
    <property type="component" value="Unassembled WGS sequence"/>
</dbReference>
<dbReference type="InterPro" id="IPR052754">
    <property type="entry name" value="NTPase_KAP_P-loop"/>
</dbReference>
<protein>
    <recommendedName>
        <fullName evidence="1">KAP NTPase domain-containing protein</fullName>
    </recommendedName>
</protein>
<evidence type="ECO:0000313" key="3">
    <source>
        <dbReference type="Proteomes" id="UP001500979"/>
    </source>
</evidence>
<keyword evidence="3" id="KW-1185">Reference proteome</keyword>
<dbReference type="PANTHER" id="PTHR22674">
    <property type="entry name" value="NTPASE, KAP FAMILY P-LOOP DOMAIN-CONTAINING 1"/>
    <property type="match status" value="1"/>
</dbReference>
<organism evidence="2 3">
    <name type="scientific">Saccharopolyspora taberi</name>
    <dbReference type="NCBI Taxonomy" id="60895"/>
    <lineage>
        <taxon>Bacteria</taxon>
        <taxon>Bacillati</taxon>
        <taxon>Actinomycetota</taxon>
        <taxon>Actinomycetes</taxon>
        <taxon>Pseudonocardiales</taxon>
        <taxon>Pseudonocardiaceae</taxon>
        <taxon>Saccharopolyspora</taxon>
    </lineage>
</organism>
<reference evidence="2 3" key="1">
    <citation type="journal article" date="2019" name="Int. J. Syst. Evol. Microbiol.">
        <title>The Global Catalogue of Microorganisms (GCM) 10K type strain sequencing project: providing services to taxonomists for standard genome sequencing and annotation.</title>
        <authorList>
            <consortium name="The Broad Institute Genomics Platform"/>
            <consortium name="The Broad Institute Genome Sequencing Center for Infectious Disease"/>
            <person name="Wu L."/>
            <person name="Ma J."/>
        </authorList>
    </citation>
    <scope>NUCLEOTIDE SEQUENCE [LARGE SCALE GENOMIC DNA]</scope>
    <source>
        <strain evidence="2 3">JCM 9383</strain>
    </source>
</reference>
<feature type="domain" description="KAP NTPase" evidence="1">
    <location>
        <begin position="35"/>
        <end position="310"/>
    </location>
</feature>
<dbReference type="InterPro" id="IPR011006">
    <property type="entry name" value="CheY-like_superfamily"/>
</dbReference>
<evidence type="ECO:0000313" key="2">
    <source>
        <dbReference type="EMBL" id="GAA2784864.1"/>
    </source>
</evidence>
<name>A0ABN3V9A6_9PSEU</name>
<dbReference type="SUPFAM" id="SSF52172">
    <property type="entry name" value="CheY-like"/>
    <property type="match status" value="1"/>
</dbReference>
<dbReference type="InterPro" id="IPR027417">
    <property type="entry name" value="P-loop_NTPase"/>
</dbReference>
<dbReference type="PANTHER" id="PTHR22674:SF6">
    <property type="entry name" value="NTPASE KAP FAMILY P-LOOP DOMAIN-CONTAINING PROTEIN 1"/>
    <property type="match status" value="1"/>
</dbReference>
<dbReference type="EMBL" id="BAAAUX010000011">
    <property type="protein sequence ID" value="GAA2784864.1"/>
    <property type="molecule type" value="Genomic_DNA"/>
</dbReference>
<gene>
    <name evidence="2" type="ORF">GCM10010470_18660</name>
</gene>
<dbReference type="Gene3D" id="3.40.50.2300">
    <property type="match status" value="1"/>
</dbReference>
<dbReference type="InterPro" id="IPR011646">
    <property type="entry name" value="KAP_P-loop"/>
</dbReference>
<proteinExistence type="predicted"/>
<comment type="caution">
    <text evidence="2">The sequence shown here is derived from an EMBL/GenBank/DDBJ whole genome shotgun (WGS) entry which is preliminary data.</text>
</comment>
<accession>A0ABN3V9A6</accession>
<dbReference type="Pfam" id="PF07693">
    <property type="entry name" value="KAP_NTPase"/>
    <property type="match status" value="1"/>
</dbReference>
<evidence type="ECO:0000259" key="1">
    <source>
        <dbReference type="Pfam" id="PF07693"/>
    </source>
</evidence>
<sequence>MMTTADGNTARARFVVLNDEPVEDGRGDLLGVSETARSLTDLITTSRSSTPFTVAIDAGWGTGKSSLMRLMRSQLEADGVPTAWFNAWTSGPDALEVLIKSVLLSFDRSILRRGYHRLARRRRLVGVARIAAAVALSAFGLRRLVDDLWQRLTVDAKARNEIRDVVREMAEEWVGSGSGPDRQLVVFVDDLDRCQGEVVLTVCEAIKLYLDVPGLVFVIGCDQAVLARNVQGTEGAARALEHLEKIVQVNYRAPVPDEAAVRRLIDGYAERSGTGELFHDGLATLVAQRTKRNPRRIKRLINSFVLEYRLNRDWQRFGPAALVRIILLQHFYPGFYRLLTGTGDRDFTREFLTYTEVRAACRSGHPTDEHSAFFTGLGFAEPPTTDRDRMLALLTEAEQELPVEFPQLASNPEFVSLLRELRDDPEFDTLRTHLQLGVHPVSEEPVSYTVDDQPPYRKRKIRPQPENGFACNILWIDDRFDPAVDVPVSHDTLARVRNRGFDIHIEPADCLRTAQRKLAQWTPDLIISDISRDGDDAAGFDDLAALRVEQIYEGPVIFYTSIVTPARIRRARELGAFGVTADPDELDKWVEVVLMKQRLAK</sequence>
<dbReference type="SUPFAM" id="SSF52540">
    <property type="entry name" value="P-loop containing nucleoside triphosphate hydrolases"/>
    <property type="match status" value="1"/>
</dbReference>